<name>A0ABW4Q1L6_9MICO</name>
<protein>
    <submittedName>
        <fullName evidence="2">VOC family protein</fullName>
    </submittedName>
</protein>
<dbReference type="SUPFAM" id="SSF54593">
    <property type="entry name" value="Glyoxalase/Bleomycin resistance protein/Dihydroxybiphenyl dioxygenase"/>
    <property type="match status" value="1"/>
</dbReference>
<dbReference type="InterPro" id="IPR029068">
    <property type="entry name" value="Glyas_Bleomycin-R_OHBP_Dase"/>
</dbReference>
<feature type="domain" description="Glyoxalase-like" evidence="1">
    <location>
        <begin position="21"/>
        <end position="130"/>
    </location>
</feature>
<dbReference type="RefSeq" id="WP_343904699.1">
    <property type="nucleotide sequence ID" value="NZ_BAAAIS010000003.1"/>
</dbReference>
<reference evidence="3" key="1">
    <citation type="journal article" date="2019" name="Int. J. Syst. Evol. Microbiol.">
        <title>The Global Catalogue of Microorganisms (GCM) 10K type strain sequencing project: providing services to taxonomists for standard genome sequencing and annotation.</title>
        <authorList>
            <consortium name="The Broad Institute Genomics Platform"/>
            <consortium name="The Broad Institute Genome Sequencing Center for Infectious Disease"/>
            <person name="Wu L."/>
            <person name="Ma J."/>
        </authorList>
    </citation>
    <scope>NUCLEOTIDE SEQUENCE [LARGE SCALE GENOMIC DNA]</scope>
    <source>
        <strain evidence="3">JCM 11650</strain>
    </source>
</reference>
<dbReference type="PANTHER" id="PTHR35908:SF1">
    <property type="entry name" value="CONSERVED PROTEIN"/>
    <property type="match status" value="1"/>
</dbReference>
<dbReference type="Proteomes" id="UP001597280">
    <property type="component" value="Unassembled WGS sequence"/>
</dbReference>
<comment type="caution">
    <text evidence="2">The sequence shown here is derived from an EMBL/GenBank/DDBJ whole genome shotgun (WGS) entry which is preliminary data.</text>
</comment>
<dbReference type="EMBL" id="JBHUFL010000003">
    <property type="protein sequence ID" value="MFD1835591.1"/>
    <property type="molecule type" value="Genomic_DNA"/>
</dbReference>
<evidence type="ECO:0000313" key="3">
    <source>
        <dbReference type="Proteomes" id="UP001597280"/>
    </source>
</evidence>
<evidence type="ECO:0000259" key="1">
    <source>
        <dbReference type="Pfam" id="PF18029"/>
    </source>
</evidence>
<organism evidence="2 3">
    <name type="scientific">Brachybacterium rhamnosum</name>
    <dbReference type="NCBI Taxonomy" id="173361"/>
    <lineage>
        <taxon>Bacteria</taxon>
        <taxon>Bacillati</taxon>
        <taxon>Actinomycetota</taxon>
        <taxon>Actinomycetes</taxon>
        <taxon>Micrococcales</taxon>
        <taxon>Dermabacteraceae</taxon>
        <taxon>Brachybacterium</taxon>
    </lineage>
</organism>
<sequence>MDETPPPLSSRPHLSGWIGTVLSAPQAQPLAHFYRDLLGWPLHADTPDWCTMQVPGAPANLAFQSEEHYAPPRWPAGPGEPHMMMHLDIGARDVATAVAAAQELGARLAEFQPQEDVHVMLDPAGHPFCLYEDR</sequence>
<proteinExistence type="predicted"/>
<dbReference type="InterPro" id="IPR041581">
    <property type="entry name" value="Glyoxalase_6"/>
</dbReference>
<dbReference type="CDD" id="cd06587">
    <property type="entry name" value="VOC"/>
    <property type="match status" value="1"/>
</dbReference>
<dbReference type="Pfam" id="PF18029">
    <property type="entry name" value="Glyoxalase_6"/>
    <property type="match status" value="1"/>
</dbReference>
<dbReference type="Gene3D" id="3.10.180.10">
    <property type="entry name" value="2,3-Dihydroxybiphenyl 1,2-Dioxygenase, domain 1"/>
    <property type="match status" value="1"/>
</dbReference>
<gene>
    <name evidence="2" type="ORF">ACFSDA_10960</name>
</gene>
<keyword evidence="3" id="KW-1185">Reference proteome</keyword>
<evidence type="ECO:0000313" key="2">
    <source>
        <dbReference type="EMBL" id="MFD1835591.1"/>
    </source>
</evidence>
<accession>A0ABW4Q1L6</accession>
<dbReference type="PANTHER" id="PTHR35908">
    <property type="entry name" value="HYPOTHETICAL FUSION PROTEIN"/>
    <property type="match status" value="1"/>
</dbReference>